<keyword evidence="2" id="KW-1185">Reference proteome</keyword>
<evidence type="ECO:0000256" key="1">
    <source>
        <dbReference type="SAM" id="MobiDB-lite"/>
    </source>
</evidence>
<organism evidence="2 3">
    <name type="scientific">Macrostomum lignano</name>
    <dbReference type="NCBI Taxonomy" id="282301"/>
    <lineage>
        <taxon>Eukaryota</taxon>
        <taxon>Metazoa</taxon>
        <taxon>Spiralia</taxon>
        <taxon>Lophotrochozoa</taxon>
        <taxon>Platyhelminthes</taxon>
        <taxon>Rhabditophora</taxon>
        <taxon>Macrostomorpha</taxon>
        <taxon>Macrostomida</taxon>
        <taxon>Macrostomidae</taxon>
        <taxon>Macrostomum</taxon>
    </lineage>
</organism>
<sequence>MFMDEEDQSFDTKGMGFANPMLDVAGVESPSSVADFNGASRDGSSGTKKVK</sequence>
<evidence type="ECO:0000313" key="3">
    <source>
        <dbReference type="WBParaSite" id="maker-uti_cns_0003033-snap-gene-0.18-mRNA-1"/>
    </source>
</evidence>
<dbReference type="Proteomes" id="UP000095280">
    <property type="component" value="Unplaced"/>
</dbReference>
<feature type="compositionally biased region" description="Polar residues" evidence="1">
    <location>
        <begin position="42"/>
        <end position="51"/>
    </location>
</feature>
<dbReference type="AlphaFoldDB" id="A0A1I8GUH6"/>
<proteinExistence type="predicted"/>
<protein>
    <submittedName>
        <fullName evidence="3">Ovule protein</fullName>
    </submittedName>
</protein>
<accession>A0A1I8GUH6</accession>
<dbReference type="WBParaSite" id="maker-uti_cns_0003033-snap-gene-0.18-mRNA-1">
    <property type="protein sequence ID" value="maker-uti_cns_0003033-snap-gene-0.18-mRNA-1"/>
    <property type="gene ID" value="maker-uti_cns_0003033-snap-gene-0.18"/>
</dbReference>
<feature type="region of interest" description="Disordered" evidence="1">
    <location>
        <begin position="30"/>
        <end position="51"/>
    </location>
</feature>
<reference evidence="3" key="1">
    <citation type="submission" date="2016-11" db="UniProtKB">
        <authorList>
            <consortium name="WormBaseParasite"/>
        </authorList>
    </citation>
    <scope>IDENTIFICATION</scope>
</reference>
<name>A0A1I8GUH6_9PLAT</name>
<evidence type="ECO:0000313" key="2">
    <source>
        <dbReference type="Proteomes" id="UP000095280"/>
    </source>
</evidence>